<evidence type="ECO:0000313" key="5">
    <source>
        <dbReference type="Proteomes" id="UP000275663"/>
    </source>
</evidence>
<evidence type="ECO:0000256" key="2">
    <source>
        <dbReference type="PROSITE-ProRule" id="PRU00703"/>
    </source>
</evidence>
<dbReference type="SUPFAM" id="SSF54631">
    <property type="entry name" value="CBS-domain pair"/>
    <property type="match status" value="1"/>
</dbReference>
<name>A0A3S9HJQ7_9BURK</name>
<dbReference type="Pfam" id="PF00571">
    <property type="entry name" value="CBS"/>
    <property type="match status" value="2"/>
</dbReference>
<dbReference type="InterPro" id="IPR046342">
    <property type="entry name" value="CBS_dom_sf"/>
</dbReference>
<accession>A0A3S9HJQ7</accession>
<keyword evidence="1 2" id="KW-0129">CBS domain</keyword>
<dbReference type="InterPro" id="IPR051257">
    <property type="entry name" value="Diverse_CBS-Domain"/>
</dbReference>
<dbReference type="OrthoDB" id="9811720at2"/>
<dbReference type="PANTHER" id="PTHR43080:SF2">
    <property type="entry name" value="CBS DOMAIN-CONTAINING PROTEIN"/>
    <property type="match status" value="1"/>
</dbReference>
<evidence type="ECO:0000256" key="1">
    <source>
        <dbReference type="ARBA" id="ARBA00023122"/>
    </source>
</evidence>
<organism evidence="4 5">
    <name type="scientific">Undibacterium parvum</name>
    <dbReference type="NCBI Taxonomy" id="401471"/>
    <lineage>
        <taxon>Bacteria</taxon>
        <taxon>Pseudomonadati</taxon>
        <taxon>Pseudomonadota</taxon>
        <taxon>Betaproteobacteria</taxon>
        <taxon>Burkholderiales</taxon>
        <taxon>Oxalobacteraceae</taxon>
        <taxon>Undibacterium</taxon>
    </lineage>
</organism>
<feature type="domain" description="CBS" evidence="3">
    <location>
        <begin position="88"/>
        <end position="146"/>
    </location>
</feature>
<dbReference type="PANTHER" id="PTHR43080">
    <property type="entry name" value="CBS DOMAIN-CONTAINING PROTEIN CBSX3, MITOCHONDRIAL"/>
    <property type="match status" value="1"/>
</dbReference>
<dbReference type="SMART" id="SM00116">
    <property type="entry name" value="CBS"/>
    <property type="match status" value="2"/>
</dbReference>
<proteinExistence type="predicted"/>
<gene>
    <name evidence="4" type="ORF">EJN92_10295</name>
</gene>
<feature type="domain" description="CBS" evidence="3">
    <location>
        <begin position="157"/>
        <end position="215"/>
    </location>
</feature>
<dbReference type="InterPro" id="IPR000644">
    <property type="entry name" value="CBS_dom"/>
</dbReference>
<keyword evidence="5" id="KW-1185">Reference proteome</keyword>
<dbReference type="KEGG" id="upv:EJN92_10295"/>
<evidence type="ECO:0000313" key="4">
    <source>
        <dbReference type="EMBL" id="AZP12355.1"/>
    </source>
</evidence>
<reference evidence="4 5" key="1">
    <citation type="journal article" date="2011" name="Int. J. Syst. Evol. Microbiol.">
        <title>Description of Undibacterium oligocarboniphilum sp. nov., isolated from purified water, and Undibacterium pigrum strain CCUG 49012 as the type strain of Undibacterium parvum sp. nov., and emended descriptions of the genus Undibacterium and the species Undibacterium pigrum.</title>
        <authorList>
            <person name="Eder W."/>
            <person name="Wanner G."/>
            <person name="Ludwig W."/>
            <person name="Busse H.J."/>
            <person name="Ziemke-Kageler F."/>
            <person name="Lang E."/>
        </authorList>
    </citation>
    <scope>NUCLEOTIDE SEQUENCE [LARGE SCALE GENOMIC DNA]</scope>
    <source>
        <strain evidence="4 5">DSM 23061</strain>
    </source>
</reference>
<dbReference type="RefSeq" id="WP_126127737.1">
    <property type="nucleotide sequence ID" value="NZ_CP034464.1"/>
</dbReference>
<dbReference type="EMBL" id="CP034464">
    <property type="protein sequence ID" value="AZP12355.1"/>
    <property type="molecule type" value="Genomic_DNA"/>
</dbReference>
<evidence type="ECO:0000259" key="3">
    <source>
        <dbReference type="PROSITE" id="PS51371"/>
    </source>
</evidence>
<protein>
    <submittedName>
        <fullName evidence="4">CBS domain-containing protein</fullName>
    </submittedName>
</protein>
<dbReference type="Proteomes" id="UP000275663">
    <property type="component" value="Chromosome"/>
</dbReference>
<dbReference type="Gene3D" id="3.10.580.10">
    <property type="entry name" value="CBS-domain"/>
    <property type="match status" value="1"/>
</dbReference>
<dbReference type="AlphaFoldDB" id="A0A3S9HJQ7"/>
<dbReference type="PROSITE" id="PS51371">
    <property type="entry name" value="CBS"/>
    <property type="match status" value="2"/>
</dbReference>
<sequence>MFSVYGVTGRVYSGSYEGISRVNPMRRAQQGRSVEEDGAELGADIIPSQFPAKVLPPTTAEQSAINAYRSTLPSEFERGPLFHARQIMQTKVISVNVDDTVAAAWELMRESGIHQAPVFNSAAKLIGVVSERDLLTSLNLSQDAPTEVLDRRVSDVMRSPVVASAPLTDIRRIARVMLEYEIDGVPILDESERLVGFISRSDMLRVLMKDPPLSLWC</sequence>